<keyword evidence="2" id="KW-1185">Reference proteome</keyword>
<reference evidence="1 2" key="1">
    <citation type="journal article" date="2019" name="Commun. Biol.">
        <title>The bagworm genome reveals a unique fibroin gene that provides high tensile strength.</title>
        <authorList>
            <person name="Kono N."/>
            <person name="Nakamura H."/>
            <person name="Ohtoshi R."/>
            <person name="Tomita M."/>
            <person name="Numata K."/>
            <person name="Arakawa K."/>
        </authorList>
    </citation>
    <scope>NUCLEOTIDE SEQUENCE [LARGE SCALE GENOMIC DNA]</scope>
</reference>
<evidence type="ECO:0000313" key="1">
    <source>
        <dbReference type="EMBL" id="GBP34849.1"/>
    </source>
</evidence>
<dbReference type="Proteomes" id="UP000299102">
    <property type="component" value="Unassembled WGS sequence"/>
</dbReference>
<comment type="caution">
    <text evidence="1">The sequence shown here is derived from an EMBL/GenBank/DDBJ whole genome shotgun (WGS) entry which is preliminary data.</text>
</comment>
<accession>A0A4C1V825</accession>
<proteinExistence type="predicted"/>
<evidence type="ECO:0000313" key="2">
    <source>
        <dbReference type="Proteomes" id="UP000299102"/>
    </source>
</evidence>
<dbReference type="EMBL" id="BGZK01000295">
    <property type="protein sequence ID" value="GBP34849.1"/>
    <property type="molecule type" value="Genomic_DNA"/>
</dbReference>
<gene>
    <name evidence="1" type="ORF">EVAR_95953_1</name>
</gene>
<name>A0A4C1V825_EUMVA</name>
<protein>
    <submittedName>
        <fullName evidence="1">Uncharacterized protein</fullName>
    </submittedName>
</protein>
<dbReference type="AlphaFoldDB" id="A0A4C1V825"/>
<sequence>MPKIIPSKARSSKYYYISDSVLYPLHQATLASTRSLSFTQEAGNALVTRQGLPVSVDGSDHLLSGSSHTYLLFGNEADRSGASRQRDRRFRAACVGWPI</sequence>
<organism evidence="1 2">
    <name type="scientific">Eumeta variegata</name>
    <name type="common">Bagworm moth</name>
    <name type="synonym">Eumeta japonica</name>
    <dbReference type="NCBI Taxonomy" id="151549"/>
    <lineage>
        <taxon>Eukaryota</taxon>
        <taxon>Metazoa</taxon>
        <taxon>Ecdysozoa</taxon>
        <taxon>Arthropoda</taxon>
        <taxon>Hexapoda</taxon>
        <taxon>Insecta</taxon>
        <taxon>Pterygota</taxon>
        <taxon>Neoptera</taxon>
        <taxon>Endopterygota</taxon>
        <taxon>Lepidoptera</taxon>
        <taxon>Glossata</taxon>
        <taxon>Ditrysia</taxon>
        <taxon>Tineoidea</taxon>
        <taxon>Psychidae</taxon>
        <taxon>Oiketicinae</taxon>
        <taxon>Eumeta</taxon>
    </lineage>
</organism>